<name>A0A543G3P1_9FLAO</name>
<protein>
    <submittedName>
        <fullName evidence="1">Uncharacterized protein</fullName>
    </submittedName>
</protein>
<comment type="caution">
    <text evidence="1">The sequence shown here is derived from an EMBL/GenBank/DDBJ whole genome shotgun (WGS) entry which is preliminary data.</text>
</comment>
<dbReference type="AlphaFoldDB" id="A0A543G3P1"/>
<gene>
    <name evidence="1" type="ORF">BC670_1614</name>
</gene>
<evidence type="ECO:0000313" key="1">
    <source>
        <dbReference type="EMBL" id="TQM40710.1"/>
    </source>
</evidence>
<dbReference type="EMBL" id="VFPJ01000001">
    <property type="protein sequence ID" value="TQM40710.1"/>
    <property type="molecule type" value="Genomic_DNA"/>
</dbReference>
<reference evidence="1 2" key="1">
    <citation type="submission" date="2019-06" db="EMBL/GenBank/DDBJ databases">
        <title>Genomic Encyclopedia of Archaeal and Bacterial Type Strains, Phase II (KMG-II): from individual species to whole genera.</title>
        <authorList>
            <person name="Goeker M."/>
        </authorList>
    </citation>
    <scope>NUCLEOTIDE SEQUENCE [LARGE SCALE GENOMIC DNA]</scope>
    <source>
        <strain evidence="1 2">DSM 24789</strain>
    </source>
</reference>
<sequence>MFILYFCVLLNNLFMDAIRQFIDVKDHTFQVILPDNFNARRVEVIILPSEDDVPHWQKDIVLGRIEAIKQNPNLLIDEDQFWKDLENES</sequence>
<dbReference type="Proteomes" id="UP000320773">
    <property type="component" value="Unassembled WGS sequence"/>
</dbReference>
<evidence type="ECO:0000313" key="2">
    <source>
        <dbReference type="Proteomes" id="UP000320773"/>
    </source>
</evidence>
<proteinExistence type="predicted"/>
<accession>A0A543G3P1</accession>
<organism evidence="1 2">
    <name type="scientific">Flavobacterium branchiophilum</name>
    <dbReference type="NCBI Taxonomy" id="55197"/>
    <lineage>
        <taxon>Bacteria</taxon>
        <taxon>Pseudomonadati</taxon>
        <taxon>Bacteroidota</taxon>
        <taxon>Flavobacteriia</taxon>
        <taxon>Flavobacteriales</taxon>
        <taxon>Flavobacteriaceae</taxon>
        <taxon>Flavobacterium</taxon>
    </lineage>
</organism>